<dbReference type="NCBIfam" id="TIGR00543">
    <property type="entry name" value="isochor_syn"/>
    <property type="match status" value="1"/>
</dbReference>
<evidence type="ECO:0000256" key="1">
    <source>
        <dbReference type="ARBA" id="ARBA00000799"/>
    </source>
</evidence>
<dbReference type="InterPro" id="IPR015890">
    <property type="entry name" value="Chorismate_C"/>
</dbReference>
<name>A0ABD6CAL6_9EURY</name>
<dbReference type="PANTHER" id="PTHR42839">
    <property type="entry name" value="ISOCHORISMATE SYNTHASE ENTC"/>
    <property type="match status" value="1"/>
</dbReference>
<evidence type="ECO:0000256" key="5">
    <source>
        <dbReference type="ARBA" id="ARBA00041564"/>
    </source>
</evidence>
<evidence type="ECO:0000256" key="4">
    <source>
        <dbReference type="ARBA" id="ARBA00023235"/>
    </source>
</evidence>
<dbReference type="AlphaFoldDB" id="A0ABD6CAL6"/>
<evidence type="ECO:0000256" key="2">
    <source>
        <dbReference type="ARBA" id="ARBA00005297"/>
    </source>
</evidence>
<dbReference type="SUPFAM" id="SSF56322">
    <property type="entry name" value="ADC synthase"/>
    <property type="match status" value="1"/>
</dbReference>
<dbReference type="InterPro" id="IPR005801">
    <property type="entry name" value="ADC_synthase"/>
</dbReference>
<comment type="similarity">
    <text evidence="2">Belongs to the isochorismate synthase family.</text>
</comment>
<evidence type="ECO:0000256" key="3">
    <source>
        <dbReference type="ARBA" id="ARBA00012824"/>
    </source>
</evidence>
<sequence>MEPAQREERAGPREGAVLVGRTREVTDVSYRAFLASQPAPRVHWAAPDGLEIVGSGSAVTVTAHGPDRFDSLREAASTVFTDVDRTGPPETRPRLLGGLAFNEHHESEPPWEDFPAAAFTLPQTQLTTAGDTTWLTVRAYGEDVTADQVEQRLDAAAESLSTLPMMRPSGGPPGVVETRTTPSKAEWTEQVERAIDRIEAGNLRKVVLATALEVDLAGELDVPDALERLRRTYPNCYRFLVQPGTEAAFFGPPPERLVKLTGQRVETEALAGSVPRGETPEEDADLAASMLDSEKLQHEQRLVVDAIMDQLSPLGDVQEGEQGVRKLTNIQHLQTPITATLSADEHVLSLVEALHPTPAVGGLPPDKAWQVIRETETFDRGWYAGPIGWFDADGDGEFAVGIRSSVAGGETATLFAGCGIVADSDPDEEWEEVQPKYRPILDELTSDDAATDGR</sequence>
<dbReference type="Pfam" id="PF00425">
    <property type="entry name" value="Chorismate_bind"/>
    <property type="match status" value="1"/>
</dbReference>
<evidence type="ECO:0000313" key="8">
    <source>
        <dbReference type="EMBL" id="MFD1587411.1"/>
    </source>
</evidence>
<reference evidence="8 9" key="1">
    <citation type="journal article" date="2019" name="Int. J. Syst. Evol. Microbiol.">
        <title>The Global Catalogue of Microorganisms (GCM) 10K type strain sequencing project: providing services to taxonomists for standard genome sequencing and annotation.</title>
        <authorList>
            <consortium name="The Broad Institute Genomics Platform"/>
            <consortium name="The Broad Institute Genome Sequencing Center for Infectious Disease"/>
            <person name="Wu L."/>
            <person name="Ma J."/>
        </authorList>
    </citation>
    <scope>NUCLEOTIDE SEQUENCE [LARGE SCALE GENOMIC DNA]</scope>
    <source>
        <strain evidence="8 9">CGMCC 1.12125</strain>
    </source>
</reference>
<evidence type="ECO:0000259" key="7">
    <source>
        <dbReference type="Pfam" id="PF00425"/>
    </source>
</evidence>
<proteinExistence type="inferred from homology"/>
<evidence type="ECO:0000313" key="9">
    <source>
        <dbReference type="Proteomes" id="UP001597119"/>
    </source>
</evidence>
<gene>
    <name evidence="8" type="ORF">ACFR9U_10475</name>
</gene>
<evidence type="ECO:0000256" key="6">
    <source>
        <dbReference type="SAM" id="MobiDB-lite"/>
    </source>
</evidence>
<feature type="domain" description="Chorismate-utilising enzyme C-terminal" evidence="7">
    <location>
        <begin position="184"/>
        <end position="436"/>
    </location>
</feature>
<dbReference type="InterPro" id="IPR004561">
    <property type="entry name" value="IsoChor_synthase"/>
</dbReference>
<dbReference type="RefSeq" id="WP_247373633.1">
    <property type="nucleotide sequence ID" value="NZ_JALLGV010000001.1"/>
</dbReference>
<comment type="catalytic activity">
    <reaction evidence="1">
        <text>chorismate = isochorismate</text>
        <dbReference type="Rhea" id="RHEA:18985"/>
        <dbReference type="ChEBI" id="CHEBI:29748"/>
        <dbReference type="ChEBI" id="CHEBI:29780"/>
        <dbReference type="EC" id="5.4.4.2"/>
    </reaction>
</comment>
<dbReference type="PANTHER" id="PTHR42839:SF2">
    <property type="entry name" value="ISOCHORISMATE SYNTHASE ENTC"/>
    <property type="match status" value="1"/>
</dbReference>
<dbReference type="Proteomes" id="UP001597119">
    <property type="component" value="Unassembled WGS sequence"/>
</dbReference>
<keyword evidence="9" id="KW-1185">Reference proteome</keyword>
<organism evidence="8 9">
    <name type="scientific">Halorientalis brevis</name>
    <dbReference type="NCBI Taxonomy" id="1126241"/>
    <lineage>
        <taxon>Archaea</taxon>
        <taxon>Methanobacteriati</taxon>
        <taxon>Methanobacteriota</taxon>
        <taxon>Stenosarchaea group</taxon>
        <taxon>Halobacteria</taxon>
        <taxon>Halobacteriales</taxon>
        <taxon>Haloarculaceae</taxon>
        <taxon>Halorientalis</taxon>
    </lineage>
</organism>
<dbReference type="Gene3D" id="3.60.120.10">
    <property type="entry name" value="Anthranilate synthase"/>
    <property type="match status" value="1"/>
</dbReference>
<dbReference type="EMBL" id="JBHUDJ010000003">
    <property type="protein sequence ID" value="MFD1587411.1"/>
    <property type="molecule type" value="Genomic_DNA"/>
</dbReference>
<dbReference type="GO" id="GO:0008909">
    <property type="term" value="F:isochorismate synthase activity"/>
    <property type="evidence" value="ECO:0007669"/>
    <property type="project" value="UniProtKB-EC"/>
</dbReference>
<dbReference type="EC" id="5.4.4.2" evidence="3"/>
<feature type="region of interest" description="Disordered" evidence="6">
    <location>
        <begin position="163"/>
        <end position="183"/>
    </location>
</feature>
<keyword evidence="4" id="KW-0413">Isomerase</keyword>
<comment type="caution">
    <text evidence="8">The sequence shown here is derived from an EMBL/GenBank/DDBJ whole genome shotgun (WGS) entry which is preliminary data.</text>
</comment>
<accession>A0ABD6CAL6</accession>
<protein>
    <recommendedName>
        <fullName evidence="3">isochorismate synthase</fullName>
        <ecNumber evidence="3">5.4.4.2</ecNumber>
    </recommendedName>
    <alternativeName>
        <fullName evidence="5">Isochorismate mutase</fullName>
    </alternativeName>
</protein>